<dbReference type="InterPro" id="IPR007553">
    <property type="entry name" value="2-thiour_desulf"/>
</dbReference>
<dbReference type="PANTHER" id="PTHR30087:SF1">
    <property type="entry name" value="HYPOTHETICAL CYTOSOLIC PROTEIN"/>
    <property type="match status" value="1"/>
</dbReference>
<gene>
    <name evidence="1" type="ORF">CLHUN_30670</name>
</gene>
<evidence type="ECO:0000313" key="2">
    <source>
        <dbReference type="Proteomes" id="UP000191554"/>
    </source>
</evidence>
<protein>
    <submittedName>
        <fullName evidence="1">Uncharacterized protein</fullName>
    </submittedName>
</protein>
<accession>A0A1V4SI37</accession>
<name>A0A1V4SI37_RUMHU</name>
<proteinExistence type="predicted"/>
<reference evidence="1 2" key="1">
    <citation type="submission" date="2017-03" db="EMBL/GenBank/DDBJ databases">
        <title>Genome sequence of Clostridium hungatei DSM 14427.</title>
        <authorList>
            <person name="Poehlein A."/>
            <person name="Daniel R."/>
        </authorList>
    </citation>
    <scope>NUCLEOTIDE SEQUENCE [LARGE SCALE GENOMIC DNA]</scope>
    <source>
        <strain evidence="1 2">DSM 14427</strain>
    </source>
</reference>
<dbReference type="Proteomes" id="UP000191554">
    <property type="component" value="Unassembled WGS sequence"/>
</dbReference>
<dbReference type="EMBL" id="MZGX01000021">
    <property type="protein sequence ID" value="OPX43125.1"/>
    <property type="molecule type" value="Genomic_DNA"/>
</dbReference>
<organism evidence="1 2">
    <name type="scientific">Ruminiclostridium hungatei</name>
    <name type="common">Clostridium hungatei</name>
    <dbReference type="NCBI Taxonomy" id="48256"/>
    <lineage>
        <taxon>Bacteria</taxon>
        <taxon>Bacillati</taxon>
        <taxon>Bacillota</taxon>
        <taxon>Clostridia</taxon>
        <taxon>Eubacteriales</taxon>
        <taxon>Oscillospiraceae</taxon>
        <taxon>Ruminiclostridium</taxon>
    </lineage>
</organism>
<dbReference type="STRING" id="48256.CLHUN_30670"/>
<dbReference type="PANTHER" id="PTHR30087">
    <property type="entry name" value="INNER MEMBRANE PROTEIN"/>
    <property type="match status" value="1"/>
</dbReference>
<sequence length="153" mass="16964">MKKILVSGCLFGWHCRYDDGDIPCLDERFLQWKAEGRLVPVCPEVFGGLPTPRPDSQRVGDKVLACTGFDVTAPYEAGAIEAVRLAQENEVAFALMKEDSPSCGSTYIYDGTFTDTKIQGQGRAVELLREAGFPVLNENMLDQAEMLLKEQEK</sequence>
<keyword evidence="2" id="KW-1185">Reference proteome</keyword>
<evidence type="ECO:0000313" key="1">
    <source>
        <dbReference type="EMBL" id="OPX43125.1"/>
    </source>
</evidence>
<comment type="caution">
    <text evidence="1">The sequence shown here is derived from an EMBL/GenBank/DDBJ whole genome shotgun (WGS) entry which is preliminary data.</text>
</comment>
<dbReference type="RefSeq" id="WP_080065504.1">
    <property type="nucleotide sequence ID" value="NZ_MZGX01000021.1"/>
</dbReference>
<dbReference type="AlphaFoldDB" id="A0A1V4SI37"/>
<dbReference type="Pfam" id="PF04463">
    <property type="entry name" value="2-thiour_desulf"/>
    <property type="match status" value="1"/>
</dbReference>